<feature type="compositionally biased region" description="Pro residues" evidence="1">
    <location>
        <begin position="80"/>
        <end position="89"/>
    </location>
</feature>
<organism evidence="2 3">
    <name type="scientific">Suillus subaureus</name>
    <dbReference type="NCBI Taxonomy" id="48587"/>
    <lineage>
        <taxon>Eukaryota</taxon>
        <taxon>Fungi</taxon>
        <taxon>Dikarya</taxon>
        <taxon>Basidiomycota</taxon>
        <taxon>Agaricomycotina</taxon>
        <taxon>Agaricomycetes</taxon>
        <taxon>Agaricomycetidae</taxon>
        <taxon>Boletales</taxon>
        <taxon>Suillineae</taxon>
        <taxon>Suillaceae</taxon>
        <taxon>Suillus</taxon>
    </lineage>
</organism>
<proteinExistence type="predicted"/>
<evidence type="ECO:0000256" key="1">
    <source>
        <dbReference type="SAM" id="MobiDB-lite"/>
    </source>
</evidence>
<evidence type="ECO:0000313" key="3">
    <source>
        <dbReference type="Proteomes" id="UP000807769"/>
    </source>
</evidence>
<name>A0A9P7E5M6_9AGAM</name>
<comment type="caution">
    <text evidence="2">The sequence shown here is derived from an EMBL/GenBank/DDBJ whole genome shotgun (WGS) entry which is preliminary data.</text>
</comment>
<protein>
    <submittedName>
        <fullName evidence="2">Uncharacterized protein</fullName>
    </submittedName>
</protein>
<evidence type="ECO:0000313" key="2">
    <source>
        <dbReference type="EMBL" id="KAG1811368.1"/>
    </source>
</evidence>
<reference evidence="2" key="1">
    <citation type="journal article" date="2020" name="New Phytol.">
        <title>Comparative genomics reveals dynamic genome evolution in host specialist ectomycorrhizal fungi.</title>
        <authorList>
            <person name="Lofgren L.A."/>
            <person name="Nguyen N.H."/>
            <person name="Vilgalys R."/>
            <person name="Ruytinx J."/>
            <person name="Liao H.L."/>
            <person name="Branco S."/>
            <person name="Kuo A."/>
            <person name="LaButti K."/>
            <person name="Lipzen A."/>
            <person name="Andreopoulos W."/>
            <person name="Pangilinan J."/>
            <person name="Riley R."/>
            <person name="Hundley H."/>
            <person name="Na H."/>
            <person name="Barry K."/>
            <person name="Grigoriev I.V."/>
            <person name="Stajich J.E."/>
            <person name="Kennedy P.G."/>
        </authorList>
    </citation>
    <scope>NUCLEOTIDE SEQUENCE</scope>
    <source>
        <strain evidence="2">MN1</strain>
    </source>
</reference>
<dbReference type="EMBL" id="JABBWG010000029">
    <property type="protein sequence ID" value="KAG1811368.1"/>
    <property type="molecule type" value="Genomic_DNA"/>
</dbReference>
<dbReference type="RefSeq" id="XP_041189967.1">
    <property type="nucleotide sequence ID" value="XM_041340646.1"/>
</dbReference>
<accession>A0A9P7E5M6</accession>
<dbReference type="AlphaFoldDB" id="A0A9P7E5M6"/>
<dbReference type="OrthoDB" id="10439780at2759"/>
<feature type="region of interest" description="Disordered" evidence="1">
    <location>
        <begin position="1"/>
        <end position="134"/>
    </location>
</feature>
<dbReference type="Proteomes" id="UP000807769">
    <property type="component" value="Unassembled WGS sequence"/>
</dbReference>
<dbReference type="GeneID" id="64634662"/>
<feature type="compositionally biased region" description="Basic and acidic residues" evidence="1">
    <location>
        <begin position="194"/>
        <end position="212"/>
    </location>
</feature>
<sequence>MYSDELEESDNDINEEPTNKVADGPHALQDNIMDHQDSDGAASHHAPVQPQIHQPGPSSEVSHEAPHQPHLTDSCSCDPHNPPQNPPEPVQCTPHVPLTCNLPDRLTDPHSHDPPQSLSNKSMQNPPEPVQHAPCVHLTHDLPEQLQLESHELSHEPTEFSVDMVQETEPWEQDQDEAVMQEKNEDVDMVYKTHEPAMQDQDKDVAQEKEKDEDMDVVYKTHKPAMQDQDEDAAHQTLVQEMAQGRCRKRCQKRCL</sequence>
<feature type="compositionally biased region" description="Polar residues" evidence="1">
    <location>
        <begin position="114"/>
        <end position="125"/>
    </location>
</feature>
<feature type="compositionally biased region" description="Acidic residues" evidence="1">
    <location>
        <begin position="1"/>
        <end position="15"/>
    </location>
</feature>
<gene>
    <name evidence="2" type="ORF">BJ212DRAFT_1483614</name>
</gene>
<keyword evidence="3" id="KW-1185">Reference proteome</keyword>
<feature type="region of interest" description="Disordered" evidence="1">
    <location>
        <begin position="194"/>
        <end position="213"/>
    </location>
</feature>